<proteinExistence type="predicted"/>
<accession>A0A8S5NVK8</accession>
<name>A0A8S5NVK8_9CAUD</name>
<dbReference type="EMBL" id="BK015262">
    <property type="protein sequence ID" value="DAD98471.1"/>
    <property type="molecule type" value="Genomic_DNA"/>
</dbReference>
<protein>
    <submittedName>
        <fullName evidence="1">Uncharacterized protein</fullName>
    </submittedName>
</protein>
<organism evidence="1">
    <name type="scientific">Siphoviridae sp. ctQLz13</name>
    <dbReference type="NCBI Taxonomy" id="2825492"/>
    <lineage>
        <taxon>Viruses</taxon>
        <taxon>Duplodnaviria</taxon>
        <taxon>Heunggongvirae</taxon>
        <taxon>Uroviricota</taxon>
        <taxon>Caudoviricetes</taxon>
    </lineage>
</organism>
<sequence>MIASRKFSSVFCSHEYHDILLNSQIFIRIFCSFLKYKEPQMSNLRFFVYLSFPFA</sequence>
<evidence type="ECO:0000313" key="1">
    <source>
        <dbReference type="EMBL" id="DAD98471.1"/>
    </source>
</evidence>
<reference evidence="1" key="1">
    <citation type="journal article" date="2021" name="Proc. Natl. Acad. Sci. U.S.A.">
        <title>A Catalog of Tens of Thousands of Viruses from Human Metagenomes Reveals Hidden Associations with Chronic Diseases.</title>
        <authorList>
            <person name="Tisza M.J."/>
            <person name="Buck C.B."/>
        </authorList>
    </citation>
    <scope>NUCLEOTIDE SEQUENCE</scope>
    <source>
        <strain evidence="1">CtQLz13</strain>
    </source>
</reference>